<keyword evidence="7 11" id="KW-0472">Membrane</keyword>
<sequence>MMSCILTCTCVTILLMVTTAQSSCLCAFRLPELQVFYDAMSGPQWKSRWDFSDPDAPCVFAGVNCDIGSVDITAISLARDGLSGQLPAAVANLSKLSRFNVSFNSITGTLPPEYARWVFISQFLVDSNNITGTLPPEYSAWGMSMKRFYCGRNTISGTLPKNYSSWIAINEFDVQYNQLEGSLPPEFSAWRPSSFTLGYNLISSTLPVEYSEWGDAIHYFYLQECDIYGSLPPSYSSWVNLSAFALKNSRINGTLPPQYGALVGIGTFVISSSFLSGVIPSNYSAWRGVTTFDLSNNRLIGTIPSGMWGSMTSLNAVALWNNSLSGTIPPQLLQVPTLGYLSIGFNQFTGTISKVTSSLLFLIVQNNPNLAGSIPSSSALVRIVSICGTSIQCPTSNMQLYCFPREMIYEFALTDVASALIKMMPFQTTCTTPQPPPVSLLSTTRTPFRDAAQPTPFDTFIPAHTAPQTLVAIASIVDPISGVALVALGNSRCAPQSLRSSTSTSQLVLSPFYPLGPGASVLGNIGLVLVVVVLHALSLRLYVAFGQNWHQWRARMSLRGNRSPTCRHRGSRSPPPPPPETTLKRRAAASVLRFPNISIVIALHFARGTVFYGAQEFVGTDDHNNGGGDGSDSIAMRAGSATASVLFLIGLVVCFVYAEGSGLTEPLVFQKYQLAVLRRWKWMPLWALPVGQWGPAEARHRLGPLRGSVTRGRERFAMLTAGVGVASSLLIGAVPSSASGCVAQAIGQCVLLSAAAVVVAVMRPLRISLSSWLLCVTWAVQGCLNFSMAASRVWDSEEAVSASSIFTIVHVVLGLITTIHRCVIMYWERGVKPKTAFLTPNEVVHLNSTMVPITISPVRLPSQHRQRGRRFAPLTYQAMAASRMVRPSRS</sequence>
<accession>A0A0S4JGL5</accession>
<comment type="subcellular location">
    <subcellularLocation>
        <location evidence="1">Membrane</location>
        <topology evidence="1">Single-pass membrane protein</topology>
    </subcellularLocation>
</comment>
<evidence type="ECO:0000313" key="13">
    <source>
        <dbReference type="EMBL" id="CUG88585.1"/>
    </source>
</evidence>
<dbReference type="VEuPathDB" id="TriTrypDB:BSAL_16180"/>
<evidence type="ECO:0000256" key="11">
    <source>
        <dbReference type="SAM" id="Phobius"/>
    </source>
</evidence>
<feature type="signal peptide" evidence="12">
    <location>
        <begin position="1"/>
        <end position="22"/>
    </location>
</feature>
<dbReference type="SUPFAM" id="SSF52058">
    <property type="entry name" value="L domain-like"/>
    <property type="match status" value="1"/>
</dbReference>
<evidence type="ECO:0000256" key="2">
    <source>
        <dbReference type="ARBA" id="ARBA00022614"/>
    </source>
</evidence>
<evidence type="ECO:0000256" key="8">
    <source>
        <dbReference type="ARBA" id="ARBA00023170"/>
    </source>
</evidence>
<protein>
    <submittedName>
        <fullName evidence="13">GP46-like surface antigen, putative</fullName>
    </submittedName>
</protein>
<keyword evidence="8" id="KW-0675">Receptor</keyword>
<evidence type="ECO:0000256" key="4">
    <source>
        <dbReference type="ARBA" id="ARBA00022729"/>
    </source>
</evidence>
<evidence type="ECO:0000256" key="3">
    <source>
        <dbReference type="ARBA" id="ARBA00022692"/>
    </source>
</evidence>
<feature type="transmembrane region" description="Helical" evidence="11">
    <location>
        <begin position="634"/>
        <end position="658"/>
    </location>
</feature>
<reference evidence="14" key="1">
    <citation type="submission" date="2015-09" db="EMBL/GenBank/DDBJ databases">
        <authorList>
            <consortium name="Pathogen Informatics"/>
        </authorList>
    </citation>
    <scope>NUCLEOTIDE SEQUENCE [LARGE SCALE GENOMIC DNA]</scope>
    <source>
        <strain evidence="14">Lake Konstanz</strain>
    </source>
</reference>
<keyword evidence="14" id="KW-1185">Reference proteome</keyword>
<feature type="chain" id="PRO_5006622356" evidence="12">
    <location>
        <begin position="23"/>
        <end position="890"/>
    </location>
</feature>
<gene>
    <name evidence="13" type="ORF">BSAL_16180</name>
</gene>
<dbReference type="InterPro" id="IPR001611">
    <property type="entry name" value="Leu-rich_rpt"/>
</dbReference>
<feature type="transmembrane region" description="Helical" evidence="11">
    <location>
        <begin position="594"/>
        <end position="614"/>
    </location>
</feature>
<dbReference type="PANTHER" id="PTHR27000">
    <property type="entry name" value="LEUCINE-RICH REPEAT RECEPTOR-LIKE PROTEIN KINASE FAMILY PROTEIN-RELATED"/>
    <property type="match status" value="1"/>
</dbReference>
<dbReference type="Proteomes" id="UP000051952">
    <property type="component" value="Unassembled WGS sequence"/>
</dbReference>
<keyword evidence="3 11" id="KW-0812">Transmembrane</keyword>
<feature type="transmembrane region" description="Helical" evidence="11">
    <location>
        <begin position="769"/>
        <end position="790"/>
    </location>
</feature>
<keyword evidence="5" id="KW-0677">Repeat</keyword>
<dbReference type="GO" id="GO:0016020">
    <property type="term" value="C:membrane"/>
    <property type="evidence" value="ECO:0007669"/>
    <property type="project" value="UniProtKB-SubCell"/>
</dbReference>
<dbReference type="AlphaFoldDB" id="A0A0S4JGL5"/>
<evidence type="ECO:0000256" key="12">
    <source>
        <dbReference type="SAM" id="SignalP"/>
    </source>
</evidence>
<feature type="transmembrane region" description="Helical" evidence="11">
    <location>
        <begin position="742"/>
        <end position="762"/>
    </location>
</feature>
<dbReference type="InterPro" id="IPR032675">
    <property type="entry name" value="LRR_dom_sf"/>
</dbReference>
<dbReference type="Gene3D" id="3.80.10.10">
    <property type="entry name" value="Ribonuclease Inhibitor"/>
    <property type="match status" value="2"/>
</dbReference>
<evidence type="ECO:0000256" key="10">
    <source>
        <dbReference type="SAM" id="MobiDB-lite"/>
    </source>
</evidence>
<evidence type="ECO:0000256" key="6">
    <source>
        <dbReference type="ARBA" id="ARBA00022989"/>
    </source>
</evidence>
<feature type="transmembrane region" description="Helical" evidence="11">
    <location>
        <begin position="802"/>
        <end position="824"/>
    </location>
</feature>
<keyword evidence="6 11" id="KW-1133">Transmembrane helix</keyword>
<name>A0A0S4JGL5_BODSA</name>
<dbReference type="EMBL" id="CYKH01001656">
    <property type="protein sequence ID" value="CUG88585.1"/>
    <property type="molecule type" value="Genomic_DNA"/>
</dbReference>
<keyword evidence="4 12" id="KW-0732">Signal</keyword>
<evidence type="ECO:0000256" key="9">
    <source>
        <dbReference type="ARBA" id="ARBA00023180"/>
    </source>
</evidence>
<evidence type="ECO:0000256" key="7">
    <source>
        <dbReference type="ARBA" id="ARBA00023136"/>
    </source>
</evidence>
<feature type="transmembrane region" description="Helical" evidence="11">
    <location>
        <begin position="521"/>
        <end position="543"/>
    </location>
</feature>
<keyword evidence="9" id="KW-0325">Glycoprotein</keyword>
<feature type="region of interest" description="Disordered" evidence="10">
    <location>
        <begin position="560"/>
        <end position="582"/>
    </location>
</feature>
<organism evidence="13 14">
    <name type="scientific">Bodo saltans</name>
    <name type="common">Flagellated protozoan</name>
    <dbReference type="NCBI Taxonomy" id="75058"/>
    <lineage>
        <taxon>Eukaryota</taxon>
        <taxon>Discoba</taxon>
        <taxon>Euglenozoa</taxon>
        <taxon>Kinetoplastea</taxon>
        <taxon>Metakinetoplastina</taxon>
        <taxon>Eubodonida</taxon>
        <taxon>Bodonidae</taxon>
        <taxon>Bodo</taxon>
    </lineage>
</organism>
<feature type="transmembrane region" description="Helical" evidence="11">
    <location>
        <begin position="716"/>
        <end position="736"/>
    </location>
</feature>
<dbReference type="Pfam" id="PF00560">
    <property type="entry name" value="LRR_1"/>
    <property type="match status" value="1"/>
</dbReference>
<proteinExistence type="predicted"/>
<dbReference type="FunFam" id="3.80.10.10:FF:000041">
    <property type="entry name" value="LRR receptor-like serine/threonine-protein kinase ERECTA"/>
    <property type="match status" value="1"/>
</dbReference>
<evidence type="ECO:0000256" key="5">
    <source>
        <dbReference type="ARBA" id="ARBA00022737"/>
    </source>
</evidence>
<evidence type="ECO:0000256" key="1">
    <source>
        <dbReference type="ARBA" id="ARBA00004167"/>
    </source>
</evidence>
<dbReference type="PANTHER" id="PTHR27000:SF642">
    <property type="entry name" value="INACTIVE LEUCINE-RICH REPEAT RECEPTOR KINASE XIAO-RELATED"/>
    <property type="match status" value="1"/>
</dbReference>
<keyword evidence="2" id="KW-0433">Leucine-rich repeat</keyword>
<evidence type="ECO:0000313" key="14">
    <source>
        <dbReference type="Proteomes" id="UP000051952"/>
    </source>
</evidence>